<evidence type="ECO:0000313" key="1">
    <source>
        <dbReference type="EMBL" id="SVD18090.1"/>
    </source>
</evidence>
<organism evidence="1">
    <name type="scientific">marine metagenome</name>
    <dbReference type="NCBI Taxonomy" id="408172"/>
    <lineage>
        <taxon>unclassified sequences</taxon>
        <taxon>metagenomes</taxon>
        <taxon>ecological metagenomes</taxon>
    </lineage>
</organism>
<dbReference type="EMBL" id="UINC01134504">
    <property type="protein sequence ID" value="SVD18090.1"/>
    <property type="molecule type" value="Genomic_DNA"/>
</dbReference>
<accession>A0A382T7G2</accession>
<sequence length="153" mass="16770">LRHRAVDVDMRAKVLLIGILMLSASLAGCFKPDPPPPPPEEPTLPDGIFLTGPNGESLSLALYQPLNLSFVFSSVGEDGAEPSIGVTSSGCIFFIAFEKVMRSCDHGQSWEDVSGWMCAFQTNDPWGWVDPVTDRIFNVQMQGLETSWICYSD</sequence>
<protein>
    <submittedName>
        <fullName evidence="1">Uncharacterized protein</fullName>
    </submittedName>
</protein>
<proteinExistence type="predicted"/>
<reference evidence="1" key="1">
    <citation type="submission" date="2018-05" db="EMBL/GenBank/DDBJ databases">
        <authorList>
            <person name="Lanie J.A."/>
            <person name="Ng W.-L."/>
            <person name="Kazmierczak K.M."/>
            <person name="Andrzejewski T.M."/>
            <person name="Davidsen T.M."/>
            <person name="Wayne K.J."/>
            <person name="Tettelin H."/>
            <person name="Glass J.I."/>
            <person name="Rusch D."/>
            <person name="Podicherti R."/>
            <person name="Tsui H.-C.T."/>
            <person name="Winkler M.E."/>
        </authorList>
    </citation>
    <scope>NUCLEOTIDE SEQUENCE</scope>
</reference>
<dbReference type="AlphaFoldDB" id="A0A382T7G2"/>
<feature type="non-terminal residue" evidence="1">
    <location>
        <position position="153"/>
    </location>
</feature>
<name>A0A382T7G2_9ZZZZ</name>
<gene>
    <name evidence="1" type="ORF">METZ01_LOCUS370944</name>
</gene>
<feature type="non-terminal residue" evidence="1">
    <location>
        <position position="1"/>
    </location>
</feature>